<accession>A0A9P4I638</accession>
<dbReference type="Pfam" id="PF13561">
    <property type="entry name" value="adh_short_C2"/>
    <property type="match status" value="1"/>
</dbReference>
<dbReference type="PANTHER" id="PTHR42760:SF122">
    <property type="entry name" value="NAD(P)-BINDING PROTEIN"/>
    <property type="match status" value="1"/>
</dbReference>
<evidence type="ECO:0000313" key="4">
    <source>
        <dbReference type="Proteomes" id="UP000799772"/>
    </source>
</evidence>
<keyword evidence="2" id="KW-0521">NADP</keyword>
<comment type="similarity">
    <text evidence="1">Belongs to the short-chain dehydrogenases/reductases (SDR) family.</text>
</comment>
<evidence type="ECO:0000256" key="1">
    <source>
        <dbReference type="ARBA" id="ARBA00006484"/>
    </source>
</evidence>
<keyword evidence="4" id="KW-1185">Reference proteome</keyword>
<dbReference type="GO" id="GO:0048038">
    <property type="term" value="F:quinone binding"/>
    <property type="evidence" value="ECO:0007669"/>
    <property type="project" value="TreeGrafter"/>
</dbReference>
<dbReference type="PRINTS" id="PR00081">
    <property type="entry name" value="GDHRDH"/>
</dbReference>
<evidence type="ECO:0000256" key="2">
    <source>
        <dbReference type="ARBA" id="ARBA00022857"/>
    </source>
</evidence>
<dbReference type="Proteomes" id="UP000799772">
    <property type="component" value="Unassembled WGS sequence"/>
</dbReference>
<dbReference type="EMBL" id="ML978142">
    <property type="protein sequence ID" value="KAF2092762.1"/>
    <property type="molecule type" value="Genomic_DNA"/>
</dbReference>
<dbReference type="OrthoDB" id="5840532at2759"/>
<sequence>MDVPGYAVITGGASGMGRECAKKFAFDGAAGVALLDLNASALESVKKEAESLSQNKDFKVVTHQLDVSNETEVNKVIDNVVQAFGRIDYVVNAAGVAFKHEGGAAFAETKDWKRVLEINLDGTFYVLRAAAKVMLKQDPIKSAIDGRELQRGSIVNFASVAGLTGIPTSTAYTASKHAVIGLTRTASEDYARQGLRINAVCPGYIDTPMTRSTPLIIKAMEERTKVWTPMGRAGKPEELADAVIFLSGGRSSFITGSAMVVDGGYTER</sequence>
<dbReference type="PRINTS" id="PR00080">
    <property type="entry name" value="SDRFAMILY"/>
</dbReference>
<dbReference type="SUPFAM" id="SSF51735">
    <property type="entry name" value="NAD(P)-binding Rossmann-fold domains"/>
    <property type="match status" value="1"/>
</dbReference>
<organism evidence="3 4">
    <name type="scientific">Rhizodiscina lignyota</name>
    <dbReference type="NCBI Taxonomy" id="1504668"/>
    <lineage>
        <taxon>Eukaryota</taxon>
        <taxon>Fungi</taxon>
        <taxon>Dikarya</taxon>
        <taxon>Ascomycota</taxon>
        <taxon>Pezizomycotina</taxon>
        <taxon>Dothideomycetes</taxon>
        <taxon>Pleosporomycetidae</taxon>
        <taxon>Aulographales</taxon>
        <taxon>Rhizodiscinaceae</taxon>
        <taxon>Rhizodiscina</taxon>
    </lineage>
</organism>
<dbReference type="FunFam" id="3.40.50.720:FF:000084">
    <property type="entry name" value="Short-chain dehydrogenase reductase"/>
    <property type="match status" value="1"/>
</dbReference>
<proteinExistence type="inferred from homology"/>
<name>A0A9P4I638_9PEZI</name>
<dbReference type="PROSITE" id="PS00061">
    <property type="entry name" value="ADH_SHORT"/>
    <property type="match status" value="1"/>
</dbReference>
<reference evidence="3" key="1">
    <citation type="journal article" date="2020" name="Stud. Mycol.">
        <title>101 Dothideomycetes genomes: a test case for predicting lifestyles and emergence of pathogens.</title>
        <authorList>
            <person name="Haridas S."/>
            <person name="Albert R."/>
            <person name="Binder M."/>
            <person name="Bloem J."/>
            <person name="Labutti K."/>
            <person name="Salamov A."/>
            <person name="Andreopoulos B."/>
            <person name="Baker S."/>
            <person name="Barry K."/>
            <person name="Bills G."/>
            <person name="Bluhm B."/>
            <person name="Cannon C."/>
            <person name="Castanera R."/>
            <person name="Culley D."/>
            <person name="Daum C."/>
            <person name="Ezra D."/>
            <person name="Gonzalez J."/>
            <person name="Henrissat B."/>
            <person name="Kuo A."/>
            <person name="Liang C."/>
            <person name="Lipzen A."/>
            <person name="Lutzoni F."/>
            <person name="Magnuson J."/>
            <person name="Mondo S."/>
            <person name="Nolan M."/>
            <person name="Ohm R."/>
            <person name="Pangilinan J."/>
            <person name="Park H.-J."/>
            <person name="Ramirez L."/>
            <person name="Alfaro M."/>
            <person name="Sun H."/>
            <person name="Tritt A."/>
            <person name="Yoshinaga Y."/>
            <person name="Zwiers L.-H."/>
            <person name="Turgeon B."/>
            <person name="Goodwin S."/>
            <person name="Spatafora J."/>
            <person name="Crous P."/>
            <person name="Grigoriev I."/>
        </authorList>
    </citation>
    <scope>NUCLEOTIDE SEQUENCE</scope>
    <source>
        <strain evidence="3">CBS 133067</strain>
    </source>
</reference>
<dbReference type="InterPro" id="IPR020904">
    <property type="entry name" value="Sc_DH/Rdtase_CS"/>
</dbReference>
<dbReference type="PANTHER" id="PTHR42760">
    <property type="entry name" value="SHORT-CHAIN DEHYDROGENASES/REDUCTASES FAMILY MEMBER"/>
    <property type="match status" value="1"/>
</dbReference>
<gene>
    <name evidence="3" type="ORF">NA57DRAFT_62077</name>
</gene>
<dbReference type="InterPro" id="IPR002347">
    <property type="entry name" value="SDR_fam"/>
</dbReference>
<protein>
    <submittedName>
        <fullName evidence="3">3-oxoacyl-reductase</fullName>
    </submittedName>
</protein>
<evidence type="ECO:0000313" key="3">
    <source>
        <dbReference type="EMBL" id="KAF2092762.1"/>
    </source>
</evidence>
<dbReference type="InterPro" id="IPR036291">
    <property type="entry name" value="NAD(P)-bd_dom_sf"/>
</dbReference>
<dbReference type="Gene3D" id="3.40.50.720">
    <property type="entry name" value="NAD(P)-binding Rossmann-like Domain"/>
    <property type="match status" value="1"/>
</dbReference>
<dbReference type="GO" id="GO:0006633">
    <property type="term" value="P:fatty acid biosynthetic process"/>
    <property type="evidence" value="ECO:0007669"/>
    <property type="project" value="TreeGrafter"/>
</dbReference>
<dbReference type="AlphaFoldDB" id="A0A9P4I638"/>
<dbReference type="CDD" id="cd05233">
    <property type="entry name" value="SDR_c"/>
    <property type="match status" value="1"/>
</dbReference>
<comment type="caution">
    <text evidence="3">The sequence shown here is derived from an EMBL/GenBank/DDBJ whole genome shotgun (WGS) entry which is preliminary data.</text>
</comment>
<dbReference type="GO" id="GO:0016616">
    <property type="term" value="F:oxidoreductase activity, acting on the CH-OH group of donors, NAD or NADP as acceptor"/>
    <property type="evidence" value="ECO:0007669"/>
    <property type="project" value="TreeGrafter"/>
</dbReference>